<sequence>MEYQHVKQKLEERKKDLVSKMQNPDLTIEEKENIEKSIKNYEYIIELTDMNHHERGSIKY</sequence>
<dbReference type="Proteomes" id="UP001601059">
    <property type="component" value="Unassembled WGS sequence"/>
</dbReference>
<name>A0ABW6K9P7_9BACI</name>
<reference evidence="1 2" key="1">
    <citation type="submission" date="2024-08" db="EMBL/GenBank/DDBJ databases">
        <title>Two novel Cytobacillus novel species.</title>
        <authorList>
            <person name="Liu G."/>
        </authorList>
    </citation>
    <scope>NUCLEOTIDE SEQUENCE [LARGE SCALE GENOMIC DNA]</scope>
    <source>
        <strain evidence="1 2">FJAT-54145</strain>
    </source>
</reference>
<protein>
    <submittedName>
        <fullName evidence="1">DUF3896 family protein</fullName>
    </submittedName>
</protein>
<dbReference type="Pfam" id="PF13035">
    <property type="entry name" value="DUF3896"/>
    <property type="match status" value="1"/>
</dbReference>
<dbReference type="InterPro" id="IPR024994">
    <property type="entry name" value="DUF3896"/>
</dbReference>
<evidence type="ECO:0000313" key="1">
    <source>
        <dbReference type="EMBL" id="MFE8699995.1"/>
    </source>
</evidence>
<accession>A0ABW6K9P7</accession>
<dbReference type="RefSeq" id="WP_389358668.1">
    <property type="nucleotide sequence ID" value="NZ_JBIACK010000001.1"/>
</dbReference>
<proteinExistence type="predicted"/>
<comment type="caution">
    <text evidence="1">The sequence shown here is derived from an EMBL/GenBank/DDBJ whole genome shotgun (WGS) entry which is preliminary data.</text>
</comment>
<organism evidence="1 2">
    <name type="scientific">Cytobacillus spartinae</name>
    <dbReference type="NCBI Taxonomy" id="3299023"/>
    <lineage>
        <taxon>Bacteria</taxon>
        <taxon>Bacillati</taxon>
        <taxon>Bacillota</taxon>
        <taxon>Bacilli</taxon>
        <taxon>Bacillales</taxon>
        <taxon>Bacillaceae</taxon>
        <taxon>Cytobacillus</taxon>
    </lineage>
</organism>
<dbReference type="EMBL" id="JBIACK010000001">
    <property type="protein sequence ID" value="MFE8699995.1"/>
    <property type="molecule type" value="Genomic_DNA"/>
</dbReference>
<evidence type="ECO:0000313" key="2">
    <source>
        <dbReference type="Proteomes" id="UP001601059"/>
    </source>
</evidence>
<gene>
    <name evidence="1" type="ORF">ACFYKX_05080</name>
</gene>
<keyword evidence="2" id="KW-1185">Reference proteome</keyword>